<reference evidence="19" key="1">
    <citation type="journal article" date="2022" name="G3 (Bethesda)">
        <title>High quality genome of the basidiomycete yeast Dioszegia hungarica PDD-24b-2 isolated from cloud water.</title>
        <authorList>
            <person name="Jarrige D."/>
            <person name="Haridas S."/>
            <person name="Bleykasten-Grosshans C."/>
            <person name="Joly M."/>
            <person name="Nadalig T."/>
            <person name="Sancelme M."/>
            <person name="Vuilleumier S."/>
            <person name="Grigoriev I.V."/>
            <person name="Amato P."/>
            <person name="Bringel F."/>
        </authorList>
    </citation>
    <scope>NUCLEOTIDE SEQUENCE</scope>
    <source>
        <strain evidence="19">PDD-24b-2</strain>
    </source>
</reference>
<dbReference type="Gene3D" id="3.30.1010.10">
    <property type="entry name" value="Phosphatidylinositol 3-kinase Catalytic Subunit, Chain A, domain 4"/>
    <property type="match status" value="1"/>
</dbReference>
<evidence type="ECO:0000256" key="11">
    <source>
        <dbReference type="ARBA" id="ARBA00023242"/>
    </source>
</evidence>
<accession>A0AA38LTJ3</accession>
<keyword evidence="5 14" id="KW-0723">Serine/threonine-protein kinase</keyword>
<dbReference type="GO" id="GO:0005524">
    <property type="term" value="F:ATP binding"/>
    <property type="evidence" value="ECO:0007669"/>
    <property type="project" value="UniProtKB-KW"/>
</dbReference>
<evidence type="ECO:0000313" key="20">
    <source>
        <dbReference type="Proteomes" id="UP001164286"/>
    </source>
</evidence>
<feature type="domain" description="PI3K/PI4K catalytic" evidence="16">
    <location>
        <begin position="2670"/>
        <end position="2985"/>
    </location>
</feature>
<dbReference type="InterPro" id="IPR021668">
    <property type="entry name" value="TAN"/>
</dbReference>
<proteinExistence type="inferred from homology"/>
<evidence type="ECO:0000256" key="2">
    <source>
        <dbReference type="ARBA" id="ARBA00010769"/>
    </source>
</evidence>
<evidence type="ECO:0000256" key="13">
    <source>
        <dbReference type="ARBA" id="ARBA00048679"/>
    </source>
</evidence>
<dbReference type="InterPro" id="IPR036940">
    <property type="entry name" value="PI3/4_kinase_cat_sf"/>
</dbReference>
<evidence type="ECO:0000256" key="3">
    <source>
        <dbReference type="ARBA" id="ARBA00012513"/>
    </source>
</evidence>
<evidence type="ECO:0000256" key="1">
    <source>
        <dbReference type="ARBA" id="ARBA00004123"/>
    </source>
</evidence>
<dbReference type="InterPro" id="IPR000403">
    <property type="entry name" value="PI3/4_kinase_cat_dom"/>
</dbReference>
<dbReference type="InterPro" id="IPR038980">
    <property type="entry name" value="ATM_plant"/>
</dbReference>
<evidence type="ECO:0000256" key="14">
    <source>
        <dbReference type="RuleBase" id="RU365027"/>
    </source>
</evidence>
<evidence type="ECO:0000256" key="12">
    <source>
        <dbReference type="ARBA" id="ARBA00047899"/>
    </source>
</evidence>
<evidence type="ECO:0000313" key="19">
    <source>
        <dbReference type="EMBL" id="KAI9636972.1"/>
    </source>
</evidence>
<dbReference type="PANTHER" id="PTHR37079">
    <property type="entry name" value="SERINE/THREONINE-PROTEIN KINASE ATM"/>
    <property type="match status" value="1"/>
</dbReference>
<dbReference type="PROSITE" id="PS51189">
    <property type="entry name" value="FAT"/>
    <property type="match status" value="1"/>
</dbReference>
<dbReference type="Pfam" id="PF00454">
    <property type="entry name" value="PI3_PI4_kinase"/>
    <property type="match status" value="1"/>
</dbReference>
<sequence>MAVPGFRTALKEYESDKVKDRVSGGERLREIFRNRENLLAFQEHAGNRGGEGWANLFRGLFSAVHTERKAVLKRGATAQADKRLADAVSLVRWFAERSVHYLSRTPLLNMVRHMTALLVSSSQIFPPTVRDYAKALRTLLSYPPHLENLEEQDWKRLMSICWAAALGDAVVADEQWEDEGHDELDETQDMDDDMLGDPSLGSRPKAAAISQEATELLSLIPILLASPRAPLIPPLPEKAPPDAAPPTPQSLAYSILLKVIRFLEGRPAETAGHLPILRSCNIILVELELNGRDELVQAGVKLLPKLVALWSTRSKALREQLLIALRLLLPWLCHESVDERLREAVQESLSRLSEAIGKESALRWGIEPLDLHSLRIVQSGEKEGKPFRLGPIEPGFDFTHEMAFGWTVQQLYAEVIAYLYSNSISVKAEPLSTSTSGPSTGRSAKRRKVEDPLDTLLTGVRLGLTASRLLNLQILSFILCDHHSHIRAPEQALIRATVLEGIEADDENLQSWSFICLAFVQSAFGLGSDAPKVWASATRKTATPGVSRGASLCASTILHAGVIGSDVTTRDIGHLLRQIDVQGPPHPYDSVCHFLSSILELAQSDVRLYSQGLEDKVIAWLGRHDLVDGPRGRSRMDARSAADVLRLLCTAGSLVSSTDGSSDPANTAHLPECPIVERVLQEQQTRPIRRYVLYGKYPQLDKPRPAPPSTASPPTTQPTLSSVTAQNETPNEQTFLAGRQRSISDQLKAQIRRDQLDWLSQTTTQAAKSPERVRKSLDLAVLAILYQNTLRASGIDTDADCLVAIRELLLCFRSELASSGQIATQLLLWQAFEPILPVGMPEPEVWPITLAVEGAQTSGIRSELLPPGRDVLDDGGEGGKREAFLVAAWRLPEVGDALKELLLVARQLSDSHSSPTAAAPGTLAATQHVNHDDDDFGEIRVAETDAMPVSKEALDGQRTAILLLRTVITFRLTGAKYLSPSLTCPKDTNLINALLSTEGMRMLQLGRVICEAVRNQQLRLTINAVDLIIGMLEESLSSYGYSRDDELYIVTLAFFRCSASLWNQAELAESEMAERVMTIAQGIVKKATYGEIKSWRVRLHLILFLDDYLDYDPIFSLWKLYLDQDDPVPAPPNFIRYYTMLDPDLRIRVRAATSCAAVLLLPEITLSDHQSLYIEVMQAQPARTQAWNLFLTDILWKLNCCIISGPTRPITLYHLYEIPCATDVYNMHLQRGLETLAARLGLDSLGALWAEYAGAFGPPLLRAGIKMRDIPPALCGYADKKERAASDLPMLAPFLLGNRHLGQFGALCQDAGQPESEHALRHLYPTAALVLLGVIDPNPAQSDKEIKAGLADAMSSVPSGNLLKKDQLAKACVSIAACLVGMLNPGENMLGLEAVLRKTKGADADLLRLAPDHVDVPLDLTVEKAYTATNIIRGLVYLDHVQAPLERTEACFNILLHLFARIDKMHRIVDQACLLDQLVLVIALYPEAFADGRILQLFILEMVSLLDRRDICLDALRLVEWGFSQIPRSDNNKDLSRLADAVARLGRVRRRAHEEFGAEMNAWVERESSGWRESAVISGCMDKAALLWPEEMRRHLGTLPDPAFTEVADLAAAGVSSDSMIICQRVSEMIAVGNLDENKRVFAGESFWHLRSALSESSLTADGVQAFVDALAAVDGEVEAAEHGLTGEDLKVVTDLSVKLAKDPTSLVRALMVLHLMRVVDKEDGASRSMAYLVLRQLSPKMGGLLQRSQLPRPIVRELELLRSTLPDELEVSATYTIGSLQDAELNSVDQPAVWLRELCIRLCDITARDLAFYARLRPFVLSPTADLGPVLPLLVQAYLAILPILERKASQGQKGKEQDNEREKIQAAVSKRQAPLEAVIHAALRNPAAADGVLQAILETVLHLRSYRPPYRPDPLGYNLWLNLDYLLLAEAGVKVGSFATALLFLEVGKLDVPMSKLELSDPRLQKVMLEVYSNVNDPDGFYGVKINNVRDSLRMRLNHEGEHLRAFGLHGADLESSSLGSAPSSHLLASARDLHSVGLHRTALSITQSVRGQIDQAATANDLLFEIAWRTGDWDLPIPPSKQMSSAGAFYSTLRSLHRSRDQESVRMAVDSAMKSEMLRLKDMGSERMTEIQQAVDSLLSLREVSLWLGPTVQRALGEGDYRSGALKQFSETGSSARYVLAERLHATRMSILSAAQSRERRDLIGDMTSPLHEGIRDLQIKAHLGFSAYSRISGNIQASINAITAAQQIEGATMSNATADEYGEVLWAQHEHGLALQLAEELRAGLDIGVKATGGRCGILTGRIAHWSYRSKLRAVKETDETFAEALKLLRAHKTSEAELANLANDYANFAAEQQAAQRSAPELIALRTYRDRRMVELAELEAEERAPPVVPSGKRKSTGGQADQSSRVDTAREHSKKALQFNLENDMKSIRDYEDKIDTLTKHSLRMFAAALKTSDGFDDSLMKMCSIWLAHSDPSTAEDERAAERADGIAKHFESHLEHIPSIKLVPAGPQLAARLFAPIVRNTFNDQLNNALARVSRDHPFHILYQIIPLAEGWKVSRGKKSGPAVAGGRAEAAYDILTLNKSNNVSDFTQLATRDMIYFTKVATPWCLDPAPQDHKGRSPPSVNISSSEPIRKMSNLHIPIATRIPPLRADLDYSTVPTIHQYGSSYVVLGGLHRPKKMRVDDSAGGIYHELFKGDDETRQDAVLGQVFGIANKILADDRQTKTRNLRFRTYVVIPLAHKSGILEFVAGQSIGDYLKPAHDRYRGEGDVSSSHFRAALVAVQEKKLGDPVKLRAVYEKYLPLFPPVMRHFFTEKHKDPMGWFAMRLNYSRSLAVTSMVGWVLGIGDRHLSNIMIDLKTGESIQIDFGVIFEAGMALAIPEKVPFRLTHDTVDGLGISGVEGTFRRCCEHTIRVLRAHGDLILTVLEVFKHDPLYAWETKAEENERLAKIARGVQVELNTSANILEKADRVLGSVRQKLGDKLSVEYTVNMLVQEAMDIDNLATIYVGWHAWY</sequence>
<dbReference type="PROSITE" id="PS50290">
    <property type="entry name" value="PI3_4_KINASE_3"/>
    <property type="match status" value="1"/>
</dbReference>
<dbReference type="Pfam" id="PF02260">
    <property type="entry name" value="FATC"/>
    <property type="match status" value="1"/>
</dbReference>
<dbReference type="Proteomes" id="UP001164286">
    <property type="component" value="Unassembled WGS sequence"/>
</dbReference>
<feature type="compositionally biased region" description="Low complexity" evidence="15">
    <location>
        <begin position="712"/>
        <end position="722"/>
    </location>
</feature>
<gene>
    <name evidence="19" type="ORF">MKK02DRAFT_45680</name>
</gene>
<dbReference type="SMART" id="SM01343">
    <property type="entry name" value="FATC"/>
    <property type="match status" value="1"/>
</dbReference>
<dbReference type="InterPro" id="IPR011009">
    <property type="entry name" value="Kinase-like_dom_sf"/>
</dbReference>
<keyword evidence="14" id="KW-0156">Chromatin regulator</keyword>
<keyword evidence="7 14" id="KW-0547">Nucleotide-binding</keyword>
<dbReference type="GO" id="GO:0035556">
    <property type="term" value="P:intracellular signal transduction"/>
    <property type="evidence" value="ECO:0007669"/>
    <property type="project" value="UniProtKB-ARBA"/>
</dbReference>
<dbReference type="Pfam" id="PF11640">
    <property type="entry name" value="TAN"/>
    <property type="match status" value="1"/>
</dbReference>
<feature type="compositionally biased region" description="Polar residues" evidence="15">
    <location>
        <begin position="723"/>
        <end position="734"/>
    </location>
</feature>
<dbReference type="EMBL" id="JAKWFO010000005">
    <property type="protein sequence ID" value="KAI9636972.1"/>
    <property type="molecule type" value="Genomic_DNA"/>
</dbReference>
<dbReference type="SUPFAM" id="SSF56112">
    <property type="entry name" value="Protein kinase-like (PK-like)"/>
    <property type="match status" value="1"/>
</dbReference>
<dbReference type="PROSITE" id="PS00916">
    <property type="entry name" value="PI3_4_KINASE_2"/>
    <property type="match status" value="1"/>
</dbReference>
<evidence type="ECO:0000256" key="7">
    <source>
        <dbReference type="ARBA" id="ARBA00022741"/>
    </source>
</evidence>
<dbReference type="CDD" id="cd05171">
    <property type="entry name" value="PIKKc_ATM"/>
    <property type="match status" value="1"/>
</dbReference>
<evidence type="ECO:0000256" key="9">
    <source>
        <dbReference type="ARBA" id="ARBA00022777"/>
    </source>
</evidence>
<evidence type="ECO:0000256" key="5">
    <source>
        <dbReference type="ARBA" id="ARBA00022527"/>
    </source>
</evidence>
<dbReference type="InterPro" id="IPR044107">
    <property type="entry name" value="PIKKc_ATM"/>
</dbReference>
<evidence type="ECO:0000259" key="16">
    <source>
        <dbReference type="PROSITE" id="PS50290"/>
    </source>
</evidence>
<dbReference type="GO" id="GO:0006325">
    <property type="term" value="P:chromatin organization"/>
    <property type="evidence" value="ECO:0007669"/>
    <property type="project" value="UniProtKB-KW"/>
</dbReference>
<dbReference type="InterPro" id="IPR018936">
    <property type="entry name" value="PI3/4_kinase_CS"/>
</dbReference>
<dbReference type="InterPro" id="IPR003152">
    <property type="entry name" value="FATC_dom"/>
</dbReference>
<evidence type="ECO:0000259" key="18">
    <source>
        <dbReference type="PROSITE" id="PS51190"/>
    </source>
</evidence>
<evidence type="ECO:0000256" key="8">
    <source>
        <dbReference type="ARBA" id="ARBA00022763"/>
    </source>
</evidence>
<dbReference type="GO" id="GO:0006281">
    <property type="term" value="P:DNA repair"/>
    <property type="evidence" value="ECO:0007669"/>
    <property type="project" value="InterPro"/>
</dbReference>
<evidence type="ECO:0000256" key="4">
    <source>
        <dbReference type="ARBA" id="ARBA00014619"/>
    </source>
</evidence>
<dbReference type="GO" id="GO:0004674">
    <property type="term" value="F:protein serine/threonine kinase activity"/>
    <property type="evidence" value="ECO:0007669"/>
    <property type="project" value="UniProtKB-KW"/>
</dbReference>
<comment type="catalytic activity">
    <reaction evidence="12 14">
        <text>L-threonyl-[protein] + ATP = O-phospho-L-threonyl-[protein] + ADP + H(+)</text>
        <dbReference type="Rhea" id="RHEA:46608"/>
        <dbReference type="Rhea" id="RHEA-COMP:11060"/>
        <dbReference type="Rhea" id="RHEA-COMP:11605"/>
        <dbReference type="ChEBI" id="CHEBI:15378"/>
        <dbReference type="ChEBI" id="CHEBI:30013"/>
        <dbReference type="ChEBI" id="CHEBI:30616"/>
        <dbReference type="ChEBI" id="CHEBI:61977"/>
        <dbReference type="ChEBI" id="CHEBI:456216"/>
        <dbReference type="EC" id="2.7.11.1"/>
    </reaction>
</comment>
<keyword evidence="10 14" id="KW-0067">ATP-binding</keyword>
<evidence type="ECO:0000259" key="17">
    <source>
        <dbReference type="PROSITE" id="PS51189"/>
    </source>
</evidence>
<comment type="function">
    <text evidence="14">Serine/threonine protein kinase which activates checkpoint signaling upon genotoxic stresses such as ionizing radiation (IR), ultraviolet light (UV), or DNA replication stalling, thereby acting as a DNA damage sensor. Recognizes the substrate consensus sequence [ST]-Q. Phosphorylates histone H2A to form H2AS128ph (gamma-H2A) at sites of DNA damage, involved in the regulation of DNA damage response mechanism. Required for the control of telomere length and genome stability.</text>
</comment>
<name>A0AA38LTJ3_9TREE</name>
<dbReference type="GO" id="GO:0005634">
    <property type="term" value="C:nucleus"/>
    <property type="evidence" value="ECO:0007669"/>
    <property type="project" value="UniProtKB-SubCell"/>
</dbReference>
<evidence type="ECO:0000256" key="10">
    <source>
        <dbReference type="ARBA" id="ARBA00022840"/>
    </source>
</evidence>
<dbReference type="SMART" id="SM00146">
    <property type="entry name" value="PI3Kc"/>
    <property type="match status" value="1"/>
</dbReference>
<comment type="similarity">
    <text evidence="2 14">Belongs to the PI3/PI4-kinase family. ATM subfamily.</text>
</comment>
<dbReference type="PROSITE" id="PS51190">
    <property type="entry name" value="FATC"/>
    <property type="match status" value="1"/>
</dbReference>
<protein>
    <recommendedName>
        <fullName evidence="4 14">Serine/threonine-protein kinase Tel1</fullName>
        <ecNumber evidence="3 14">2.7.11.1</ecNumber>
    </recommendedName>
</protein>
<keyword evidence="20" id="KW-1185">Reference proteome</keyword>
<feature type="region of interest" description="Disordered" evidence="15">
    <location>
        <begin position="697"/>
        <end position="739"/>
    </location>
</feature>
<keyword evidence="14" id="KW-0779">Telomere</keyword>
<dbReference type="SMART" id="SM01342">
    <property type="entry name" value="TAN"/>
    <property type="match status" value="1"/>
</dbReference>
<feature type="region of interest" description="Disordered" evidence="15">
    <location>
        <begin position="2386"/>
        <end position="2419"/>
    </location>
</feature>
<keyword evidence="14" id="KW-0158">Chromosome</keyword>
<dbReference type="Gene3D" id="1.10.1070.11">
    <property type="entry name" value="Phosphatidylinositol 3-/4-kinase, catalytic domain"/>
    <property type="match status" value="1"/>
</dbReference>
<keyword evidence="9 14" id="KW-0418">Kinase</keyword>
<evidence type="ECO:0000256" key="15">
    <source>
        <dbReference type="SAM" id="MobiDB-lite"/>
    </source>
</evidence>
<dbReference type="GO" id="GO:0000781">
    <property type="term" value="C:chromosome, telomeric region"/>
    <property type="evidence" value="ECO:0007669"/>
    <property type="project" value="UniProtKB-SubCell"/>
</dbReference>
<comment type="caution">
    <text evidence="19">The sequence shown here is derived from an EMBL/GenBank/DDBJ whole genome shotgun (WGS) entry which is preliminary data.</text>
</comment>
<dbReference type="InterPro" id="IPR014009">
    <property type="entry name" value="PIK_FAT"/>
</dbReference>
<dbReference type="EC" id="2.7.11.1" evidence="3 14"/>
<comment type="subcellular location">
    <subcellularLocation>
        <location evidence="14">Chromosome</location>
        <location evidence="14">Telomere</location>
    </subcellularLocation>
    <subcellularLocation>
        <location evidence="1 14">Nucleus</location>
    </subcellularLocation>
</comment>
<feature type="domain" description="FATC" evidence="18">
    <location>
        <begin position="2987"/>
        <end position="3019"/>
    </location>
</feature>
<evidence type="ECO:0000256" key="6">
    <source>
        <dbReference type="ARBA" id="ARBA00022679"/>
    </source>
</evidence>
<feature type="compositionally biased region" description="Polar residues" evidence="15">
    <location>
        <begin position="2402"/>
        <end position="2412"/>
    </location>
</feature>
<keyword evidence="11 14" id="KW-0539">Nucleus</keyword>
<feature type="domain" description="FAT" evidence="17">
    <location>
        <begin position="1929"/>
        <end position="2559"/>
    </location>
</feature>
<dbReference type="GeneID" id="77732755"/>
<organism evidence="19 20">
    <name type="scientific">Dioszegia hungarica</name>
    <dbReference type="NCBI Taxonomy" id="4972"/>
    <lineage>
        <taxon>Eukaryota</taxon>
        <taxon>Fungi</taxon>
        <taxon>Dikarya</taxon>
        <taxon>Basidiomycota</taxon>
        <taxon>Agaricomycotina</taxon>
        <taxon>Tremellomycetes</taxon>
        <taxon>Tremellales</taxon>
        <taxon>Bulleribasidiaceae</taxon>
        <taxon>Dioszegia</taxon>
    </lineage>
</organism>
<comment type="catalytic activity">
    <reaction evidence="13">
        <text>L-seryl-[protein] + ATP = O-phospho-L-seryl-[protein] + ADP + H(+)</text>
        <dbReference type="Rhea" id="RHEA:17989"/>
        <dbReference type="Rhea" id="RHEA-COMP:9863"/>
        <dbReference type="Rhea" id="RHEA-COMP:11604"/>
        <dbReference type="ChEBI" id="CHEBI:15378"/>
        <dbReference type="ChEBI" id="CHEBI:29999"/>
        <dbReference type="ChEBI" id="CHEBI:30616"/>
        <dbReference type="ChEBI" id="CHEBI:83421"/>
        <dbReference type="ChEBI" id="CHEBI:456216"/>
        <dbReference type="EC" id="2.7.11.1"/>
    </reaction>
</comment>
<keyword evidence="6 14" id="KW-0808">Transferase</keyword>
<keyword evidence="8 14" id="KW-0227">DNA damage</keyword>
<dbReference type="RefSeq" id="XP_052946749.1">
    <property type="nucleotide sequence ID" value="XM_053093550.1"/>
</dbReference>
<dbReference type="PANTHER" id="PTHR37079:SF4">
    <property type="entry name" value="SERINE_THREONINE-PROTEIN KINASE ATM"/>
    <property type="match status" value="1"/>
</dbReference>